<dbReference type="RefSeq" id="WP_231464008.1">
    <property type="nucleotide sequence ID" value="NZ_JAJOHW010000115.1"/>
</dbReference>
<proteinExistence type="predicted"/>
<evidence type="ECO:0000313" key="1">
    <source>
        <dbReference type="EMBL" id="MFC4492441.1"/>
    </source>
</evidence>
<organism evidence="1 2">
    <name type="scientific">Chromobacterium aquaticum</name>
    <dbReference type="NCBI Taxonomy" id="467180"/>
    <lineage>
        <taxon>Bacteria</taxon>
        <taxon>Pseudomonadati</taxon>
        <taxon>Pseudomonadota</taxon>
        <taxon>Betaproteobacteria</taxon>
        <taxon>Neisseriales</taxon>
        <taxon>Chromobacteriaceae</taxon>
        <taxon>Chromobacterium</taxon>
    </lineage>
</organism>
<name>A0ABV9A0D5_9NEIS</name>
<dbReference type="EMBL" id="JBHSEK010000029">
    <property type="protein sequence ID" value="MFC4492441.1"/>
    <property type="molecule type" value="Genomic_DNA"/>
</dbReference>
<sequence length="136" mass="15408">MANTHFNAPCVALDVRAKDRDFSNIAISAELLLLPEFAQANEFFQSQDFPLDLPEGLAGSIRADGRFIRLDGSWNPTLEGYARLIGWPYDDMFVVRFAKGMAIDFSESVVLWVDFDEYCPHVSWQSTAWTKPKQNA</sequence>
<accession>A0ABV9A0D5</accession>
<comment type="caution">
    <text evidence="1">The sequence shown here is derived from an EMBL/GenBank/DDBJ whole genome shotgun (WGS) entry which is preliminary data.</text>
</comment>
<evidence type="ECO:0000313" key="2">
    <source>
        <dbReference type="Proteomes" id="UP001595999"/>
    </source>
</evidence>
<protein>
    <submittedName>
        <fullName evidence="1">Uncharacterized protein</fullName>
    </submittedName>
</protein>
<dbReference type="Proteomes" id="UP001595999">
    <property type="component" value="Unassembled WGS sequence"/>
</dbReference>
<keyword evidence="2" id="KW-1185">Reference proteome</keyword>
<gene>
    <name evidence="1" type="ORF">ACFO0R_22760</name>
</gene>
<reference evidence="2" key="1">
    <citation type="journal article" date="2019" name="Int. J. Syst. Evol. Microbiol.">
        <title>The Global Catalogue of Microorganisms (GCM) 10K type strain sequencing project: providing services to taxonomists for standard genome sequencing and annotation.</title>
        <authorList>
            <consortium name="The Broad Institute Genomics Platform"/>
            <consortium name="The Broad Institute Genome Sequencing Center for Infectious Disease"/>
            <person name="Wu L."/>
            <person name="Ma J."/>
        </authorList>
    </citation>
    <scope>NUCLEOTIDE SEQUENCE [LARGE SCALE GENOMIC DNA]</scope>
    <source>
        <strain evidence="2">CGMCC 4.7608</strain>
    </source>
</reference>